<feature type="signal peptide" evidence="1">
    <location>
        <begin position="1"/>
        <end position="24"/>
    </location>
</feature>
<proteinExistence type="predicted"/>
<feature type="chain" id="PRO_5027121405" evidence="1">
    <location>
        <begin position="25"/>
        <end position="164"/>
    </location>
</feature>
<reference evidence="2" key="1">
    <citation type="submission" date="2020-02" db="EMBL/GenBank/DDBJ databases">
        <authorList>
            <person name="Meier V. D."/>
        </authorList>
    </citation>
    <scope>NUCLEOTIDE SEQUENCE</scope>
    <source>
        <strain evidence="2">AVDCRST_MAG01</strain>
    </source>
</reference>
<organism evidence="2">
    <name type="scientific">uncultured Rubrobacteraceae bacterium</name>
    <dbReference type="NCBI Taxonomy" id="349277"/>
    <lineage>
        <taxon>Bacteria</taxon>
        <taxon>Bacillati</taxon>
        <taxon>Actinomycetota</taxon>
        <taxon>Rubrobacteria</taxon>
        <taxon>Rubrobacterales</taxon>
        <taxon>Rubrobacteraceae</taxon>
        <taxon>environmental samples</taxon>
    </lineage>
</organism>
<sequence>MKRILLTVVGILVALVLAAPTASARSENGAAPEDFSVTYFPEFVAQFPGHCEFPMQIEISGKTKTLEQGNGGVIISAPGQNAIITNVANGEQATFNITGSSHKSTLDNGNIETVMTGRNLLLDPVAGTVVTSGRFTFVNDPTDTTNVVPLSGNGQRIDVCELLS</sequence>
<keyword evidence="1" id="KW-0732">Signal</keyword>
<dbReference type="EMBL" id="CADCUW010000582">
    <property type="protein sequence ID" value="CAA9450286.1"/>
    <property type="molecule type" value="Genomic_DNA"/>
</dbReference>
<evidence type="ECO:0000256" key="1">
    <source>
        <dbReference type="SAM" id="SignalP"/>
    </source>
</evidence>
<dbReference type="AlphaFoldDB" id="A0A6J4QTN3"/>
<gene>
    <name evidence="2" type="ORF">AVDCRST_MAG01-01-4492</name>
</gene>
<protein>
    <submittedName>
        <fullName evidence="2">Uncharacterized protein</fullName>
    </submittedName>
</protein>
<name>A0A6J4QTN3_9ACTN</name>
<accession>A0A6J4QTN3</accession>
<evidence type="ECO:0000313" key="2">
    <source>
        <dbReference type="EMBL" id="CAA9450286.1"/>
    </source>
</evidence>